<dbReference type="Proteomes" id="UP000886998">
    <property type="component" value="Unassembled WGS sequence"/>
</dbReference>
<dbReference type="InterPro" id="IPR013194">
    <property type="entry name" value="HDAC_interact_dom"/>
</dbReference>
<reference evidence="2" key="1">
    <citation type="submission" date="2020-08" db="EMBL/GenBank/DDBJ databases">
        <title>Multicomponent nature underlies the extraordinary mechanical properties of spider dragline silk.</title>
        <authorList>
            <person name="Kono N."/>
            <person name="Nakamura H."/>
            <person name="Mori M."/>
            <person name="Yoshida Y."/>
            <person name="Ohtoshi R."/>
            <person name="Malay A.D."/>
            <person name="Moran D.A.P."/>
            <person name="Tomita M."/>
            <person name="Numata K."/>
            <person name="Arakawa K."/>
        </authorList>
    </citation>
    <scope>NUCLEOTIDE SEQUENCE</scope>
</reference>
<evidence type="ECO:0000313" key="3">
    <source>
        <dbReference type="Proteomes" id="UP000886998"/>
    </source>
</evidence>
<accession>A0A8X7C4V9</accession>
<evidence type="ECO:0000313" key="2">
    <source>
        <dbReference type="EMBL" id="GFY55740.1"/>
    </source>
</evidence>
<comment type="caution">
    <text evidence="2">The sequence shown here is derived from an EMBL/GenBank/DDBJ whole genome shotgun (WGS) entry which is preliminary data.</text>
</comment>
<dbReference type="EMBL" id="BMAV01010545">
    <property type="protein sequence ID" value="GFY55740.1"/>
    <property type="molecule type" value="Genomic_DNA"/>
</dbReference>
<sequence>MTSKLEHLIFEQTCGRVYIQQCSNVESLKFLPSYQDDVPGLHPYPELLKQFKDMLGFKENGDNIEAIPQRIVDLENRRNEIENAADIDFSAGGRNGVSYRALPKEFDHLKCSGRTALCDEVQSIYTNHICFGYLNLLLNLRL</sequence>
<feature type="domain" description="Histone deacetylase interacting" evidence="1">
    <location>
        <begin position="95"/>
        <end position="121"/>
    </location>
</feature>
<gene>
    <name evidence="2" type="primary">SIN3A_2</name>
    <name evidence="2" type="ORF">TNIN_140192</name>
</gene>
<proteinExistence type="predicted"/>
<name>A0A8X7C4V9_9ARAC</name>
<keyword evidence="3" id="KW-1185">Reference proteome</keyword>
<organism evidence="2 3">
    <name type="scientific">Trichonephila inaurata madagascariensis</name>
    <dbReference type="NCBI Taxonomy" id="2747483"/>
    <lineage>
        <taxon>Eukaryota</taxon>
        <taxon>Metazoa</taxon>
        <taxon>Ecdysozoa</taxon>
        <taxon>Arthropoda</taxon>
        <taxon>Chelicerata</taxon>
        <taxon>Arachnida</taxon>
        <taxon>Araneae</taxon>
        <taxon>Araneomorphae</taxon>
        <taxon>Entelegynae</taxon>
        <taxon>Araneoidea</taxon>
        <taxon>Nephilidae</taxon>
        <taxon>Trichonephila</taxon>
        <taxon>Trichonephila inaurata</taxon>
    </lineage>
</organism>
<protein>
    <submittedName>
        <fullName evidence="2">Paired amphipathic helix protein Sin3a</fullName>
    </submittedName>
</protein>
<dbReference type="Pfam" id="PF08295">
    <property type="entry name" value="Sin3_corepress"/>
    <property type="match status" value="1"/>
</dbReference>
<dbReference type="OrthoDB" id="10265969at2759"/>
<evidence type="ECO:0000259" key="1">
    <source>
        <dbReference type="Pfam" id="PF08295"/>
    </source>
</evidence>
<dbReference type="AlphaFoldDB" id="A0A8X7C4V9"/>